<feature type="active site" description="Schiff-base intermediate with substrate" evidence="9">
    <location>
        <position position="253"/>
    </location>
</feature>
<dbReference type="Gene3D" id="3.20.20.70">
    <property type="entry name" value="Aldolase class I"/>
    <property type="match status" value="1"/>
</dbReference>
<comment type="catalytic activity">
    <reaction evidence="8 10">
        <text>2 5-aminolevulinate = porphobilinogen + 2 H2O + H(+)</text>
        <dbReference type="Rhea" id="RHEA:24064"/>
        <dbReference type="ChEBI" id="CHEBI:15377"/>
        <dbReference type="ChEBI" id="CHEBI:15378"/>
        <dbReference type="ChEBI" id="CHEBI:58126"/>
        <dbReference type="ChEBI" id="CHEBI:356416"/>
        <dbReference type="EC" id="4.2.1.24"/>
    </reaction>
</comment>
<dbReference type="GO" id="GO:0005829">
    <property type="term" value="C:cytosol"/>
    <property type="evidence" value="ECO:0007669"/>
    <property type="project" value="TreeGrafter"/>
</dbReference>
<dbReference type="InterPro" id="IPR001731">
    <property type="entry name" value="ALAD"/>
</dbReference>
<dbReference type="SMART" id="SM01004">
    <property type="entry name" value="ALAD"/>
    <property type="match status" value="1"/>
</dbReference>
<sequence length="324" mass="36064">MFNLPRNRIMRKNAAIRDLVSDVNLLPSDLIYPIFICENDENAIEIPLMKGVFRRNVKQAIDDISLAKSIGVRSFMLFPYIQTEKKDEKGTAALDKNNIMCIAIEKIKNAHPDAILIADVALDPYTNHGHDGILTSDGKNIDNDATLEILGIQALNQAKCGADFISPSDMMDCRVAKIRNTLDENDLKYTGIISYSAKFASKLYCPFRSAVNSQIKSGPSDKLSYQIDPRCKKSPIKSIIDDEKQGADAVIVKPASLYLDIIKEASQIINLPIFAYQVSGEYSMIKNFSDDEKIVKDLALESLICIKRAGANAIISYFALDLFR</sequence>
<dbReference type="OrthoDB" id="9805001at2"/>
<dbReference type="InterPro" id="IPR013785">
    <property type="entry name" value="Aldolase_TIM"/>
</dbReference>
<dbReference type="NCBIfam" id="NF006762">
    <property type="entry name" value="PRK09283.1"/>
    <property type="match status" value="1"/>
</dbReference>
<dbReference type="PANTHER" id="PTHR11458">
    <property type="entry name" value="DELTA-AMINOLEVULINIC ACID DEHYDRATASE"/>
    <property type="match status" value="1"/>
</dbReference>
<dbReference type="PIRSF" id="PIRSF001415">
    <property type="entry name" value="Porphbilin_synth"/>
    <property type="match status" value="1"/>
</dbReference>
<protein>
    <recommendedName>
        <fullName evidence="4 10">Delta-aminolevulinic acid dehydratase</fullName>
        <ecNumber evidence="3 10">4.2.1.24</ecNumber>
    </recommendedName>
</protein>
<evidence type="ECO:0000256" key="11">
    <source>
        <dbReference type="RuleBase" id="RU004161"/>
    </source>
</evidence>
<dbReference type="RefSeq" id="WP_146820425.1">
    <property type="nucleotide sequence ID" value="NZ_CP029077.1"/>
</dbReference>
<dbReference type="Proteomes" id="UP000321934">
    <property type="component" value="Chromosome"/>
</dbReference>
<dbReference type="GO" id="GO:0008270">
    <property type="term" value="F:zinc ion binding"/>
    <property type="evidence" value="ECO:0007669"/>
    <property type="project" value="TreeGrafter"/>
</dbReference>
<comment type="similarity">
    <text evidence="2 11">Belongs to the ALAD family.</text>
</comment>
<evidence type="ECO:0000313" key="13">
    <source>
        <dbReference type="Proteomes" id="UP000321934"/>
    </source>
</evidence>
<dbReference type="InterPro" id="IPR030656">
    <property type="entry name" value="ALAD_AS"/>
</dbReference>
<dbReference type="EMBL" id="CP029077">
    <property type="protein sequence ID" value="QED23133.1"/>
    <property type="molecule type" value="Genomic_DNA"/>
</dbReference>
<dbReference type="Pfam" id="PF00490">
    <property type="entry name" value="ALAD"/>
    <property type="match status" value="1"/>
</dbReference>
<feature type="active site" description="Schiff-base intermediate with substrate" evidence="9">
    <location>
        <position position="198"/>
    </location>
</feature>
<dbReference type="GO" id="GO:0006782">
    <property type="term" value="P:protoporphyrinogen IX biosynthetic process"/>
    <property type="evidence" value="ECO:0007669"/>
    <property type="project" value="UniProtKB-UniPathway"/>
</dbReference>
<dbReference type="PANTHER" id="PTHR11458:SF0">
    <property type="entry name" value="DELTA-AMINOLEVULINIC ACID DEHYDRATASE"/>
    <property type="match status" value="1"/>
</dbReference>
<organism evidence="12 13">
    <name type="scientific">Candidatus Deianiraea vastatrix</name>
    <dbReference type="NCBI Taxonomy" id="2163644"/>
    <lineage>
        <taxon>Bacteria</taxon>
        <taxon>Pseudomonadati</taxon>
        <taxon>Pseudomonadota</taxon>
        <taxon>Alphaproteobacteria</taxon>
        <taxon>Rickettsiales</taxon>
        <taxon>Candidatus Deianiraeaceae</taxon>
        <taxon>Candidatus Deianiraea</taxon>
    </lineage>
</organism>
<keyword evidence="7 10" id="KW-0627">Porphyrin biosynthesis</keyword>
<evidence type="ECO:0000256" key="2">
    <source>
        <dbReference type="ARBA" id="ARBA00008055"/>
    </source>
</evidence>
<gene>
    <name evidence="12" type="ORF">Deia_00326</name>
</gene>
<evidence type="ECO:0000256" key="5">
    <source>
        <dbReference type="ARBA" id="ARBA00023133"/>
    </source>
</evidence>
<proteinExistence type="inferred from homology"/>
<keyword evidence="5" id="KW-0350">Heme biosynthesis</keyword>
<comment type="pathway">
    <text evidence="1">Porphyrin-containing compound metabolism; protoporphyrin-IX biosynthesis; coproporphyrinogen-III from 5-aminolevulinate: step 1/4.</text>
</comment>
<dbReference type="SUPFAM" id="SSF51569">
    <property type="entry name" value="Aldolase"/>
    <property type="match status" value="1"/>
</dbReference>
<accession>A0A5B8XCU8</accession>
<reference evidence="12 13" key="1">
    <citation type="journal article" date="2019" name="ISME J.">
        <title>Deianiraea, an extracellular bacterium associated with the ciliate Paramecium, suggests an alternative scenario for the evolution of Rickettsiales.</title>
        <authorList>
            <person name="Castelli M."/>
            <person name="Sabaneyeva E."/>
            <person name="Lanzoni O."/>
            <person name="Lebedeva N."/>
            <person name="Floriano A.M."/>
            <person name="Gaiarsa S."/>
            <person name="Benken K."/>
            <person name="Modeo L."/>
            <person name="Bandi C."/>
            <person name="Potekhin A."/>
            <person name="Sassera D."/>
            <person name="Petroni G."/>
        </authorList>
    </citation>
    <scope>NUCLEOTIDE SEQUENCE [LARGE SCALE GENOMIC DNA]</scope>
    <source>
        <strain evidence="12">CyL4-1</strain>
    </source>
</reference>
<evidence type="ECO:0000256" key="1">
    <source>
        <dbReference type="ARBA" id="ARBA00004694"/>
    </source>
</evidence>
<evidence type="ECO:0000256" key="6">
    <source>
        <dbReference type="ARBA" id="ARBA00023239"/>
    </source>
</evidence>
<dbReference type="GO" id="GO:0004655">
    <property type="term" value="F:porphobilinogen synthase activity"/>
    <property type="evidence" value="ECO:0007669"/>
    <property type="project" value="UniProtKB-EC"/>
</dbReference>
<name>A0A5B8XCU8_9RICK</name>
<evidence type="ECO:0000313" key="12">
    <source>
        <dbReference type="EMBL" id="QED23133.1"/>
    </source>
</evidence>
<dbReference type="PRINTS" id="PR00144">
    <property type="entry name" value="DALDHYDRTASE"/>
</dbReference>
<evidence type="ECO:0000256" key="9">
    <source>
        <dbReference type="PIRSR" id="PIRSR001415-1"/>
    </source>
</evidence>
<dbReference type="PROSITE" id="PS00169">
    <property type="entry name" value="D_ALA_DEHYDRATASE"/>
    <property type="match status" value="1"/>
</dbReference>
<comment type="subunit">
    <text evidence="10">Homooctamer.</text>
</comment>
<dbReference type="UniPathway" id="UPA00251">
    <property type="reaction ID" value="UER00318"/>
</dbReference>
<evidence type="ECO:0000256" key="10">
    <source>
        <dbReference type="RuleBase" id="RU000515"/>
    </source>
</evidence>
<evidence type="ECO:0000256" key="3">
    <source>
        <dbReference type="ARBA" id="ARBA00012053"/>
    </source>
</evidence>
<dbReference type="EC" id="4.2.1.24" evidence="3 10"/>
<evidence type="ECO:0000256" key="7">
    <source>
        <dbReference type="ARBA" id="ARBA00023244"/>
    </source>
</evidence>
<keyword evidence="6 10" id="KW-0456">Lyase</keyword>
<dbReference type="AlphaFoldDB" id="A0A5B8XCU8"/>
<evidence type="ECO:0000256" key="4">
    <source>
        <dbReference type="ARBA" id="ARBA00020771"/>
    </source>
</evidence>
<evidence type="ECO:0000256" key="8">
    <source>
        <dbReference type="ARBA" id="ARBA00047651"/>
    </source>
</evidence>
<keyword evidence="13" id="KW-1185">Reference proteome</keyword>